<accession>A0A5N7MTF3</accession>
<dbReference type="Proteomes" id="UP000403266">
    <property type="component" value="Unassembled WGS sequence"/>
</dbReference>
<evidence type="ECO:0000256" key="1">
    <source>
        <dbReference type="SAM" id="SignalP"/>
    </source>
</evidence>
<organism evidence="2 3">
    <name type="scientific">Microvirga tunisiensis</name>
    <dbReference type="NCBI Taxonomy" id="2108360"/>
    <lineage>
        <taxon>Bacteria</taxon>
        <taxon>Pseudomonadati</taxon>
        <taxon>Pseudomonadota</taxon>
        <taxon>Alphaproteobacteria</taxon>
        <taxon>Hyphomicrobiales</taxon>
        <taxon>Methylobacteriaceae</taxon>
        <taxon>Microvirga</taxon>
    </lineage>
</organism>
<evidence type="ECO:0000313" key="3">
    <source>
        <dbReference type="Proteomes" id="UP000403266"/>
    </source>
</evidence>
<dbReference type="RefSeq" id="WP_152717119.1">
    <property type="nucleotide sequence ID" value="NZ_VOSJ01000365.1"/>
</dbReference>
<dbReference type="OrthoDB" id="8479270at2"/>
<keyword evidence="1" id="KW-0732">Signal</keyword>
<dbReference type="EMBL" id="VOSK01000336">
    <property type="protein sequence ID" value="MPR30267.1"/>
    <property type="molecule type" value="Genomic_DNA"/>
</dbReference>
<name>A0A5N7MTF3_9HYPH</name>
<gene>
    <name evidence="2" type="ORF">FS320_35825</name>
</gene>
<reference evidence="2 3" key="1">
    <citation type="journal article" date="2019" name="Syst. Appl. Microbiol.">
        <title>Microvirga tunisiensis sp. nov., a root nodule symbiotic bacterium isolated from Lupinus micranthus and L. luteus grown in Northern Tunisia.</title>
        <authorList>
            <person name="Msaddak A."/>
            <person name="Rejili M."/>
            <person name="Duran D."/>
            <person name="Mars M."/>
            <person name="Palacios J.M."/>
            <person name="Ruiz-Argueso T."/>
            <person name="Rey L."/>
            <person name="Imperial J."/>
        </authorList>
    </citation>
    <scope>NUCLEOTIDE SEQUENCE [LARGE SCALE GENOMIC DNA]</scope>
    <source>
        <strain evidence="2 3">Lmie10</strain>
    </source>
</reference>
<dbReference type="AlphaFoldDB" id="A0A5N7MTF3"/>
<comment type="caution">
    <text evidence="2">The sequence shown here is derived from an EMBL/GenBank/DDBJ whole genome shotgun (WGS) entry which is preliminary data.</text>
</comment>
<proteinExistence type="predicted"/>
<feature type="signal peptide" evidence="1">
    <location>
        <begin position="1"/>
        <end position="22"/>
    </location>
</feature>
<keyword evidence="3" id="KW-1185">Reference proteome</keyword>
<sequence length="119" mass="13126">MCPRAALISTVLIISLPLPIQAHDIYSHLKDEEGASCCDDQDCRPALYRLTARGVQMYVDQQWINVPNERIQYRALLGDRGETGGGHWCGSVYEPDFSNLGGLYMTKCAILPPQAASAQ</sequence>
<feature type="chain" id="PRO_5030135751" evidence="1">
    <location>
        <begin position="23"/>
        <end position="119"/>
    </location>
</feature>
<protein>
    <submittedName>
        <fullName evidence="2">Uncharacterized protein</fullName>
    </submittedName>
</protein>
<evidence type="ECO:0000313" key="2">
    <source>
        <dbReference type="EMBL" id="MPR30267.1"/>
    </source>
</evidence>